<dbReference type="GO" id="GO:0016829">
    <property type="term" value="F:lyase activity"/>
    <property type="evidence" value="ECO:0007669"/>
    <property type="project" value="UniProtKB-KW"/>
</dbReference>
<evidence type="ECO:0000256" key="7">
    <source>
        <dbReference type="ARBA" id="ARBA00022989"/>
    </source>
</evidence>
<dbReference type="PRINTS" id="PR01410">
    <property type="entry name" value="CCBIOGENESIS"/>
</dbReference>
<evidence type="ECO:0000259" key="12">
    <source>
        <dbReference type="Pfam" id="PF16327"/>
    </source>
</evidence>
<keyword evidence="13" id="KW-0456">Lyase</keyword>
<keyword evidence="8 10" id="KW-0472">Membrane</keyword>
<feature type="transmembrane region" description="Helical" evidence="10">
    <location>
        <begin position="643"/>
        <end position="663"/>
    </location>
</feature>
<feature type="domain" description="Cytochrome c assembly protein" evidence="11">
    <location>
        <begin position="101"/>
        <end position="308"/>
    </location>
</feature>
<reference evidence="14" key="1">
    <citation type="journal article" date="2019" name="Int. J. Syst. Evol. Microbiol.">
        <title>The Global Catalogue of Microorganisms (GCM) 10K type strain sequencing project: providing services to taxonomists for standard genome sequencing and annotation.</title>
        <authorList>
            <consortium name="The Broad Institute Genomics Platform"/>
            <consortium name="The Broad Institute Genome Sequencing Center for Infectious Disease"/>
            <person name="Wu L."/>
            <person name="Ma J."/>
        </authorList>
    </citation>
    <scope>NUCLEOTIDE SEQUENCE [LARGE SCALE GENOMIC DNA]</scope>
    <source>
        <strain evidence="14">CGMCC 1.16026</strain>
    </source>
</reference>
<name>A0ABW1ZDE2_9BACT</name>
<dbReference type="InterPro" id="IPR003568">
    <property type="entry name" value="Cyt_c_biogenesis_CcmF"/>
</dbReference>
<evidence type="ECO:0000256" key="1">
    <source>
        <dbReference type="ARBA" id="ARBA00004429"/>
    </source>
</evidence>
<evidence type="ECO:0000313" key="14">
    <source>
        <dbReference type="Proteomes" id="UP001596391"/>
    </source>
</evidence>
<evidence type="ECO:0000256" key="2">
    <source>
        <dbReference type="ARBA" id="ARBA00009186"/>
    </source>
</evidence>
<dbReference type="InterPro" id="IPR002541">
    <property type="entry name" value="Cyt_c_assembly"/>
</dbReference>
<evidence type="ECO:0000256" key="3">
    <source>
        <dbReference type="ARBA" id="ARBA00022475"/>
    </source>
</evidence>
<dbReference type="EMBL" id="JBHSWI010000001">
    <property type="protein sequence ID" value="MFC6647462.1"/>
    <property type="molecule type" value="Genomic_DNA"/>
</dbReference>
<gene>
    <name evidence="13" type="ORF">ACFQBQ_18170</name>
</gene>
<feature type="transmembrane region" description="Helical" evidence="10">
    <location>
        <begin position="260"/>
        <end position="277"/>
    </location>
</feature>
<feature type="transmembrane region" description="Helical" evidence="10">
    <location>
        <begin position="322"/>
        <end position="342"/>
    </location>
</feature>
<dbReference type="Pfam" id="PF01578">
    <property type="entry name" value="Cytochrom_C_asm"/>
    <property type="match status" value="1"/>
</dbReference>
<evidence type="ECO:0000256" key="4">
    <source>
        <dbReference type="ARBA" id="ARBA00022519"/>
    </source>
</evidence>
<feature type="domain" description="Cytochrome c-type biogenesis protein CcmF C-terminal" evidence="12">
    <location>
        <begin position="329"/>
        <end position="663"/>
    </location>
</feature>
<dbReference type="PANTHER" id="PTHR43653">
    <property type="entry name" value="CYTOCHROME C ASSEMBLY PROTEIN-RELATED"/>
    <property type="match status" value="1"/>
</dbReference>
<feature type="transmembrane region" description="Helical" evidence="10">
    <location>
        <begin position="12"/>
        <end position="33"/>
    </location>
</feature>
<comment type="subcellular location">
    <subcellularLocation>
        <location evidence="1">Cell inner membrane</location>
        <topology evidence="1">Multi-pass membrane protein</topology>
    </subcellularLocation>
</comment>
<keyword evidence="5 10" id="KW-0812">Transmembrane</keyword>
<dbReference type="PRINTS" id="PR01411">
    <property type="entry name" value="CCMFBIOGNSIS"/>
</dbReference>
<feature type="transmembrane region" description="Helical" evidence="10">
    <location>
        <begin position="519"/>
        <end position="540"/>
    </location>
</feature>
<evidence type="ECO:0000259" key="11">
    <source>
        <dbReference type="Pfam" id="PF01578"/>
    </source>
</evidence>
<evidence type="ECO:0000313" key="13">
    <source>
        <dbReference type="EMBL" id="MFC6647462.1"/>
    </source>
</evidence>
<sequence>MPHPMPSLGSFSLMLALALAFYTLFAGSLALWAQSSGRQLAVSPLALGETARRAGIACFWCVSLAAFALVWAAFTNDYSVDYVLHHTNRDLVTAYKFSALWSGQEGSLLLWAWLLATYGFVMRLRHKVDIELTAHASTILAAIQVFFLSILVFAAPPFAIVPGGVAPKDGFGLNPLLQYPEMVIHPPMLYLGYVGFSVPFAFALGALIMRYPGEKWIHITRRWTMVTWLFLTCGICLGMHWAYAVLGWGGYWGWDPVENASLMPWLAATAFLHSVMMQEKRGMMKGWNVWLIFITFMLSILGTLLTRAGLVSSVHAFAQSSIGNWFVAFLLLTAIVCLFVFFRNRDHLRAENKLESLVSRESSFLFNNLVLLAACFTVLWGTLFPVLSEYVQGSKVTMGAPFYNKVAVPIGLFLLFLTGVGPLLAWRSTTLRTIRRNFVLPCVMIIISAIALMIAGVRPWLDDDKTASIYSLVCFSLSAGVITAILTEFLRGAGVVRTQTGKNLLASMWLLTRRNTRRYGGYAIHFGIVVMFIGLAGAAFNQSKELEMGFGDQLRIGSWNLVCQSFSQDSNPNFDTDYALIDVFHNGKKITQLAPERRFYTASQQTSTVVAIHSTLARDLYVVFEGRNPQTDRPIIKVFLNPLVNWIWVGVLIVIVGTGFALMPPLKPKRATEPAAIEGGVHA</sequence>
<keyword evidence="4" id="KW-0997">Cell inner membrane</keyword>
<feature type="transmembrane region" description="Helical" evidence="10">
    <location>
        <begin position="406"/>
        <end position="426"/>
    </location>
</feature>
<feature type="transmembrane region" description="Helical" evidence="10">
    <location>
        <begin position="108"/>
        <end position="124"/>
    </location>
</feature>
<evidence type="ECO:0000256" key="6">
    <source>
        <dbReference type="ARBA" id="ARBA00022748"/>
    </source>
</evidence>
<feature type="transmembrane region" description="Helical" evidence="10">
    <location>
        <begin position="136"/>
        <end position="160"/>
    </location>
</feature>
<evidence type="ECO:0000256" key="5">
    <source>
        <dbReference type="ARBA" id="ARBA00022692"/>
    </source>
</evidence>
<comment type="function">
    <text evidence="9">Required for the biogenesis of c-type cytochromes. Possible subunit of a heme lyase.</text>
</comment>
<feature type="transmembrane region" description="Helical" evidence="10">
    <location>
        <begin position="223"/>
        <end position="248"/>
    </location>
</feature>
<feature type="transmembrane region" description="Helical" evidence="10">
    <location>
        <begin position="438"/>
        <end position="457"/>
    </location>
</feature>
<organism evidence="13 14">
    <name type="scientific">Granulicella cerasi</name>
    <dbReference type="NCBI Taxonomy" id="741063"/>
    <lineage>
        <taxon>Bacteria</taxon>
        <taxon>Pseudomonadati</taxon>
        <taxon>Acidobacteriota</taxon>
        <taxon>Terriglobia</taxon>
        <taxon>Terriglobales</taxon>
        <taxon>Acidobacteriaceae</taxon>
        <taxon>Granulicella</taxon>
    </lineage>
</organism>
<evidence type="ECO:0000256" key="9">
    <source>
        <dbReference type="ARBA" id="ARBA00037230"/>
    </source>
</evidence>
<feature type="transmembrane region" description="Helical" evidence="10">
    <location>
        <begin position="289"/>
        <end position="310"/>
    </location>
</feature>
<keyword evidence="6" id="KW-0201">Cytochrome c-type biogenesis</keyword>
<dbReference type="InterPro" id="IPR032523">
    <property type="entry name" value="CcmF_C"/>
</dbReference>
<dbReference type="InterPro" id="IPR003567">
    <property type="entry name" value="Cyt_c_biogenesis"/>
</dbReference>
<feature type="transmembrane region" description="Helical" evidence="10">
    <location>
        <begin position="363"/>
        <end position="386"/>
    </location>
</feature>
<feature type="transmembrane region" description="Helical" evidence="10">
    <location>
        <begin position="54"/>
        <end position="74"/>
    </location>
</feature>
<feature type="transmembrane region" description="Helical" evidence="10">
    <location>
        <begin position="190"/>
        <end position="211"/>
    </location>
</feature>
<evidence type="ECO:0000256" key="8">
    <source>
        <dbReference type="ARBA" id="ARBA00023136"/>
    </source>
</evidence>
<comment type="similarity">
    <text evidence="2">Belongs to the CcmF/CycK/Ccl1/NrfE/CcsA family.</text>
</comment>
<keyword evidence="14" id="KW-1185">Reference proteome</keyword>
<dbReference type="Pfam" id="PF16327">
    <property type="entry name" value="CcmF_C"/>
    <property type="match status" value="1"/>
</dbReference>
<keyword evidence="3" id="KW-1003">Cell membrane</keyword>
<accession>A0ABW1ZDE2</accession>
<dbReference type="Proteomes" id="UP001596391">
    <property type="component" value="Unassembled WGS sequence"/>
</dbReference>
<proteinExistence type="inferred from homology"/>
<dbReference type="PANTHER" id="PTHR43653:SF1">
    <property type="entry name" value="CYTOCHROME C-TYPE BIOGENESIS PROTEIN CCMF"/>
    <property type="match status" value="1"/>
</dbReference>
<comment type="caution">
    <text evidence="13">The sequence shown here is derived from an EMBL/GenBank/DDBJ whole genome shotgun (WGS) entry which is preliminary data.</text>
</comment>
<dbReference type="RefSeq" id="WP_263370644.1">
    <property type="nucleotide sequence ID" value="NZ_JAGSYD010000002.1"/>
</dbReference>
<protein>
    <submittedName>
        <fullName evidence="13">Heme lyase CcmF/NrfE family subunit</fullName>
    </submittedName>
</protein>
<feature type="transmembrane region" description="Helical" evidence="10">
    <location>
        <begin position="469"/>
        <end position="490"/>
    </location>
</feature>
<evidence type="ECO:0000256" key="10">
    <source>
        <dbReference type="SAM" id="Phobius"/>
    </source>
</evidence>
<keyword evidence="7 10" id="KW-1133">Transmembrane helix</keyword>